<dbReference type="Pfam" id="PF04972">
    <property type="entry name" value="BON"/>
    <property type="match status" value="1"/>
</dbReference>
<dbReference type="SMART" id="SM00749">
    <property type="entry name" value="BON"/>
    <property type="match status" value="1"/>
</dbReference>
<organism evidence="3 4">
    <name type="scientific">Pigmentiphaga soli</name>
    <dbReference type="NCBI Taxonomy" id="1007095"/>
    <lineage>
        <taxon>Bacteria</taxon>
        <taxon>Pseudomonadati</taxon>
        <taxon>Pseudomonadota</taxon>
        <taxon>Betaproteobacteria</taxon>
        <taxon>Burkholderiales</taxon>
        <taxon>Alcaligenaceae</taxon>
        <taxon>Pigmentiphaga</taxon>
    </lineage>
</organism>
<evidence type="ECO:0000313" key="3">
    <source>
        <dbReference type="EMBL" id="GAA4331388.1"/>
    </source>
</evidence>
<feature type="signal peptide" evidence="1">
    <location>
        <begin position="1"/>
        <end position="27"/>
    </location>
</feature>
<evidence type="ECO:0000256" key="1">
    <source>
        <dbReference type="SAM" id="SignalP"/>
    </source>
</evidence>
<gene>
    <name evidence="3" type="ORF">GCM10023144_19960</name>
</gene>
<sequence>MKTTTCKTLAAAILLGACAGIAAPAVAAGDAPKRSVGEYAGDALTTTKVKAALLKEQSTQSLSIKVKTVNGVVELSGRADDPAQIDSAVRVARGIEGVQDVKNDIQLKKAAQ</sequence>
<dbReference type="InterPro" id="IPR051686">
    <property type="entry name" value="Lipoprotein_DolP"/>
</dbReference>
<feature type="chain" id="PRO_5045905213" evidence="1">
    <location>
        <begin position="28"/>
        <end position="112"/>
    </location>
</feature>
<comment type="caution">
    <text evidence="3">The sequence shown here is derived from an EMBL/GenBank/DDBJ whole genome shotgun (WGS) entry which is preliminary data.</text>
</comment>
<proteinExistence type="predicted"/>
<dbReference type="PANTHER" id="PTHR34606:SF16">
    <property type="entry name" value="BON DOMAIN-CONTAINING PROTEIN"/>
    <property type="match status" value="1"/>
</dbReference>
<dbReference type="Gene3D" id="3.30.1340.30">
    <property type="match status" value="1"/>
</dbReference>
<dbReference type="RefSeq" id="WP_345248889.1">
    <property type="nucleotide sequence ID" value="NZ_BAABFO010000008.1"/>
</dbReference>
<dbReference type="PROSITE" id="PS50914">
    <property type="entry name" value="BON"/>
    <property type="match status" value="1"/>
</dbReference>
<dbReference type="PANTHER" id="PTHR34606">
    <property type="entry name" value="BON DOMAIN-CONTAINING PROTEIN"/>
    <property type="match status" value="1"/>
</dbReference>
<dbReference type="InterPro" id="IPR014004">
    <property type="entry name" value="Transpt-assoc_nodulatn_dom_bac"/>
</dbReference>
<dbReference type="Proteomes" id="UP001501671">
    <property type="component" value="Unassembled WGS sequence"/>
</dbReference>
<dbReference type="InterPro" id="IPR007055">
    <property type="entry name" value="BON_dom"/>
</dbReference>
<feature type="domain" description="BON" evidence="2">
    <location>
        <begin position="41"/>
        <end position="109"/>
    </location>
</feature>
<evidence type="ECO:0000259" key="2">
    <source>
        <dbReference type="PROSITE" id="PS50914"/>
    </source>
</evidence>
<dbReference type="EMBL" id="BAABFO010000008">
    <property type="protein sequence ID" value="GAA4331388.1"/>
    <property type="molecule type" value="Genomic_DNA"/>
</dbReference>
<keyword evidence="1" id="KW-0732">Signal</keyword>
<accession>A0ABP8GXF0</accession>
<keyword evidence="4" id="KW-1185">Reference proteome</keyword>
<name>A0ABP8GXF0_9BURK</name>
<protein>
    <submittedName>
        <fullName evidence="3">BON domain-containing protein</fullName>
    </submittedName>
</protein>
<dbReference type="PROSITE" id="PS51257">
    <property type="entry name" value="PROKAR_LIPOPROTEIN"/>
    <property type="match status" value="1"/>
</dbReference>
<evidence type="ECO:0000313" key="4">
    <source>
        <dbReference type="Proteomes" id="UP001501671"/>
    </source>
</evidence>
<reference evidence="4" key="1">
    <citation type="journal article" date="2019" name="Int. J. Syst. Evol. Microbiol.">
        <title>The Global Catalogue of Microorganisms (GCM) 10K type strain sequencing project: providing services to taxonomists for standard genome sequencing and annotation.</title>
        <authorList>
            <consortium name="The Broad Institute Genomics Platform"/>
            <consortium name="The Broad Institute Genome Sequencing Center for Infectious Disease"/>
            <person name="Wu L."/>
            <person name="Ma J."/>
        </authorList>
    </citation>
    <scope>NUCLEOTIDE SEQUENCE [LARGE SCALE GENOMIC DNA]</scope>
    <source>
        <strain evidence="4">JCM 17666</strain>
    </source>
</reference>